<dbReference type="Pfam" id="PF26366">
    <property type="entry name" value="DUF8094"/>
    <property type="match status" value="1"/>
</dbReference>
<accession>A0A5N8WA29</accession>
<keyword evidence="3" id="KW-1185">Reference proteome</keyword>
<sequence length="343" mass="36572">MSRDRGVPSPQRLGRYGRFALATASVTVLSMAASGCVVVHGEREILPAATRAEAARALKDFTSAYNKADKTYDRSQDADRVTGALADIDGAKLKAGSKNSPDGNPSHAPLTLTDAKFTIPEKAGWPRWFVADTAANKGAKDARWLLVFTRSDADDVWAVSYLTILDADDVPTFKTDGDGYAQPVTADDAALAIAPDDLGDAYATYLRSKPAASAAGEVFAPGTYTSEWRAGRRKNARKPGLARQYIDEPLTKGDYAPVGLRTTDGGALVFFATHHYEKQTAAPGVDLPVTDPNVQALLTGEVKSSLTLEHVSNQAVLDPAKNASDKQVRFLGRVDGMTKAKGE</sequence>
<dbReference type="EMBL" id="VJZE01000314">
    <property type="protein sequence ID" value="MPY44353.1"/>
    <property type="molecule type" value="Genomic_DNA"/>
</dbReference>
<evidence type="ECO:0000313" key="2">
    <source>
        <dbReference type="EMBL" id="MPY44353.1"/>
    </source>
</evidence>
<dbReference type="OrthoDB" id="3510378at2"/>
<evidence type="ECO:0000259" key="1">
    <source>
        <dbReference type="Pfam" id="PF26366"/>
    </source>
</evidence>
<name>A0A5N8WA29_9ACTN</name>
<organism evidence="2 3">
    <name type="scientific">Streptomyces phyllanthi</name>
    <dbReference type="NCBI Taxonomy" id="1803180"/>
    <lineage>
        <taxon>Bacteria</taxon>
        <taxon>Bacillati</taxon>
        <taxon>Actinomycetota</taxon>
        <taxon>Actinomycetes</taxon>
        <taxon>Kitasatosporales</taxon>
        <taxon>Streptomycetaceae</taxon>
        <taxon>Streptomyces</taxon>
    </lineage>
</organism>
<dbReference type="AlphaFoldDB" id="A0A5N8WA29"/>
<protein>
    <recommendedName>
        <fullName evidence="1">DUF8094 domain-containing protein</fullName>
    </recommendedName>
</protein>
<dbReference type="InterPro" id="IPR058407">
    <property type="entry name" value="DUF8094"/>
</dbReference>
<feature type="domain" description="DUF8094" evidence="1">
    <location>
        <begin position="47"/>
        <end position="342"/>
    </location>
</feature>
<evidence type="ECO:0000313" key="3">
    <source>
        <dbReference type="Proteomes" id="UP000326979"/>
    </source>
</evidence>
<reference evidence="2 3" key="1">
    <citation type="submission" date="2019-07" db="EMBL/GenBank/DDBJ databases">
        <title>New species of Amycolatopsis and Streptomyces.</title>
        <authorList>
            <person name="Duangmal K."/>
            <person name="Teo W.F.A."/>
            <person name="Lipun K."/>
        </authorList>
    </citation>
    <scope>NUCLEOTIDE SEQUENCE [LARGE SCALE GENOMIC DNA]</scope>
    <source>
        <strain evidence="2 3">TISTR 2346</strain>
    </source>
</reference>
<comment type="caution">
    <text evidence="2">The sequence shown here is derived from an EMBL/GenBank/DDBJ whole genome shotgun (WGS) entry which is preliminary data.</text>
</comment>
<dbReference type="Proteomes" id="UP000326979">
    <property type="component" value="Unassembled WGS sequence"/>
</dbReference>
<gene>
    <name evidence="2" type="ORF">FNH04_31940</name>
</gene>
<proteinExistence type="predicted"/>
<dbReference type="RefSeq" id="WP_152789315.1">
    <property type="nucleotide sequence ID" value="NZ_JBHUMN010000023.1"/>
</dbReference>